<gene>
    <name evidence="1" type="ORF">DBY38_02210</name>
</gene>
<comment type="caution">
    <text evidence="1">The sequence shown here is derived from an EMBL/GenBank/DDBJ whole genome shotgun (WGS) entry which is preliminary data.</text>
</comment>
<evidence type="ECO:0000313" key="2">
    <source>
        <dbReference type="Proteomes" id="UP000246114"/>
    </source>
</evidence>
<sequence length="129" mass="14734">MKEFTFNGVSSRNFNLKVKKSNHLSKAKKRIELVEIPGRTGDLIVSDGSRENLNLEIVVYLDARDLNTKEYSDRIDEWLNGHEGYKPIVFDDGTKLDAVFIGQIDFENIVKNFEEVVLLFSAKPSEVII</sequence>
<dbReference type="EMBL" id="QAMZ01000008">
    <property type="protein sequence ID" value="PWL55295.1"/>
    <property type="molecule type" value="Genomic_DNA"/>
</dbReference>
<dbReference type="AlphaFoldDB" id="A0A316MDU9"/>
<name>A0A316MDU9_9CLOT</name>
<evidence type="ECO:0000313" key="1">
    <source>
        <dbReference type="EMBL" id="PWL55295.1"/>
    </source>
</evidence>
<reference evidence="1 2" key="1">
    <citation type="submission" date="2018-03" db="EMBL/GenBank/DDBJ databases">
        <title>The uncultured portion of the human microbiome is neutrally assembled.</title>
        <authorList>
            <person name="Jeraldo P."/>
            <person name="Boardman L."/>
            <person name="White B.A."/>
            <person name="Nelson H."/>
            <person name="Goldenfeld N."/>
            <person name="Chia N."/>
        </authorList>
    </citation>
    <scope>NUCLEOTIDE SEQUENCE [LARGE SCALE GENOMIC DNA]</scope>
    <source>
        <strain evidence="1">CIM:MAG 903</strain>
    </source>
</reference>
<protein>
    <recommendedName>
        <fullName evidence="3">Phage tail protein</fullName>
    </recommendedName>
</protein>
<proteinExistence type="predicted"/>
<dbReference type="Gene3D" id="2.40.30.200">
    <property type="match status" value="1"/>
</dbReference>
<accession>A0A316MDU9</accession>
<organism evidence="1 2">
    <name type="scientific">Clostridium cadaveris</name>
    <dbReference type="NCBI Taxonomy" id="1529"/>
    <lineage>
        <taxon>Bacteria</taxon>
        <taxon>Bacillati</taxon>
        <taxon>Bacillota</taxon>
        <taxon>Clostridia</taxon>
        <taxon>Eubacteriales</taxon>
        <taxon>Clostridiaceae</taxon>
        <taxon>Clostridium</taxon>
    </lineage>
</organism>
<evidence type="ECO:0008006" key="3">
    <source>
        <dbReference type="Google" id="ProtNLM"/>
    </source>
</evidence>
<dbReference type="Proteomes" id="UP000246114">
    <property type="component" value="Unassembled WGS sequence"/>
</dbReference>